<keyword evidence="11" id="KW-0282">Flagellum</keyword>
<accession>A0A4U1BMP3</accession>
<keyword evidence="11" id="KW-0969">Cilium</keyword>
<keyword evidence="11" id="KW-0966">Cell projection</keyword>
<sequence length="153" mass="17319">MAMSTGLKRSLMAVVFIFWSVALVVFGVFGVDKPETFNLPFLSHEEKPEPNKFYPLDKLVISLPGERYPRYLLLEMALQSPSEEMESKLIASDAVLKNTMIKLMGNKSIDTLNDTNHLEQLQDEAREVLQAVLIKHGFEVQLDAVLITRLVVQ</sequence>
<evidence type="ECO:0000256" key="6">
    <source>
        <dbReference type="ARBA" id="ARBA00022692"/>
    </source>
</evidence>
<reference evidence="11 12" key="1">
    <citation type="submission" date="2019-04" db="EMBL/GenBank/DDBJ databases">
        <authorList>
            <person name="Hwang J.C."/>
        </authorList>
    </citation>
    <scope>NUCLEOTIDE SEQUENCE [LARGE SCALE GENOMIC DNA]</scope>
    <source>
        <strain evidence="11 12">IMCC35002</strain>
    </source>
</reference>
<dbReference type="Pfam" id="PF03748">
    <property type="entry name" value="FliL"/>
    <property type="match status" value="1"/>
</dbReference>
<dbReference type="RefSeq" id="WP_136863729.1">
    <property type="nucleotide sequence ID" value="NZ_SWCJ01000008.1"/>
</dbReference>
<comment type="caution">
    <text evidence="11">The sequence shown here is derived from an EMBL/GenBank/DDBJ whole genome shotgun (WGS) entry which is preliminary data.</text>
</comment>
<dbReference type="GO" id="GO:0005886">
    <property type="term" value="C:plasma membrane"/>
    <property type="evidence" value="ECO:0007669"/>
    <property type="project" value="UniProtKB-SubCell"/>
</dbReference>
<evidence type="ECO:0000313" key="11">
    <source>
        <dbReference type="EMBL" id="TKB54594.1"/>
    </source>
</evidence>
<evidence type="ECO:0000313" key="12">
    <source>
        <dbReference type="Proteomes" id="UP000305675"/>
    </source>
</evidence>
<keyword evidence="5 10" id="KW-0145">Chemotaxis</keyword>
<evidence type="ECO:0000256" key="4">
    <source>
        <dbReference type="ARBA" id="ARBA00022475"/>
    </source>
</evidence>
<dbReference type="AlphaFoldDB" id="A0A4U1BMP3"/>
<protein>
    <recommendedName>
        <fullName evidence="10">Flagellar protein FliL</fullName>
    </recommendedName>
</protein>
<dbReference type="Proteomes" id="UP000305675">
    <property type="component" value="Unassembled WGS sequence"/>
</dbReference>
<dbReference type="GO" id="GO:0006935">
    <property type="term" value="P:chemotaxis"/>
    <property type="evidence" value="ECO:0007669"/>
    <property type="project" value="UniProtKB-KW"/>
</dbReference>
<evidence type="ECO:0000256" key="7">
    <source>
        <dbReference type="ARBA" id="ARBA00022779"/>
    </source>
</evidence>
<name>A0A4U1BMP3_9GAMM</name>
<keyword evidence="9 10" id="KW-0472">Membrane</keyword>
<evidence type="ECO:0000256" key="10">
    <source>
        <dbReference type="RuleBase" id="RU364125"/>
    </source>
</evidence>
<comment type="subcellular location">
    <subcellularLocation>
        <location evidence="10">Cell inner membrane</location>
    </subcellularLocation>
    <subcellularLocation>
        <location evidence="2">Cell membrane</location>
        <topology evidence="2">Single-pass membrane protein</topology>
    </subcellularLocation>
</comment>
<keyword evidence="4" id="KW-1003">Cell membrane</keyword>
<evidence type="ECO:0000256" key="5">
    <source>
        <dbReference type="ARBA" id="ARBA00022500"/>
    </source>
</evidence>
<dbReference type="InterPro" id="IPR005503">
    <property type="entry name" value="FliL"/>
</dbReference>
<organism evidence="11 12">
    <name type="scientific">Ferrimonas aestuarii</name>
    <dbReference type="NCBI Taxonomy" id="2569539"/>
    <lineage>
        <taxon>Bacteria</taxon>
        <taxon>Pseudomonadati</taxon>
        <taxon>Pseudomonadota</taxon>
        <taxon>Gammaproteobacteria</taxon>
        <taxon>Alteromonadales</taxon>
        <taxon>Ferrimonadaceae</taxon>
        <taxon>Ferrimonas</taxon>
    </lineage>
</organism>
<evidence type="ECO:0000256" key="9">
    <source>
        <dbReference type="ARBA" id="ARBA00023136"/>
    </source>
</evidence>
<evidence type="ECO:0000256" key="1">
    <source>
        <dbReference type="ARBA" id="ARBA00002254"/>
    </source>
</evidence>
<keyword evidence="7 10" id="KW-0283">Flagellar rotation</keyword>
<dbReference type="GO" id="GO:0009425">
    <property type="term" value="C:bacterial-type flagellum basal body"/>
    <property type="evidence" value="ECO:0007669"/>
    <property type="project" value="InterPro"/>
</dbReference>
<dbReference type="GO" id="GO:0071973">
    <property type="term" value="P:bacterial-type flagellum-dependent cell motility"/>
    <property type="evidence" value="ECO:0007669"/>
    <property type="project" value="InterPro"/>
</dbReference>
<keyword evidence="8" id="KW-1133">Transmembrane helix</keyword>
<proteinExistence type="inferred from homology"/>
<dbReference type="OrthoDB" id="5815057at2"/>
<gene>
    <name evidence="11" type="ORF">FCL42_12340</name>
</gene>
<keyword evidence="12" id="KW-1185">Reference proteome</keyword>
<evidence type="ECO:0000256" key="2">
    <source>
        <dbReference type="ARBA" id="ARBA00004162"/>
    </source>
</evidence>
<dbReference type="EMBL" id="SWCJ01000008">
    <property type="protein sequence ID" value="TKB54594.1"/>
    <property type="molecule type" value="Genomic_DNA"/>
</dbReference>
<keyword evidence="10" id="KW-0997">Cell inner membrane</keyword>
<comment type="function">
    <text evidence="1 10">Controls the rotational direction of flagella during chemotaxis.</text>
</comment>
<keyword evidence="6" id="KW-0812">Transmembrane</keyword>
<comment type="similarity">
    <text evidence="3 10">Belongs to the FliL family.</text>
</comment>
<evidence type="ECO:0000256" key="3">
    <source>
        <dbReference type="ARBA" id="ARBA00008281"/>
    </source>
</evidence>
<evidence type="ECO:0000256" key="8">
    <source>
        <dbReference type="ARBA" id="ARBA00022989"/>
    </source>
</evidence>